<gene>
    <name evidence="1" type="ORF">BJG266_LOCUS977</name>
    <name evidence="2" type="ORF">QVE165_LOCUS3868</name>
    <name evidence="3" type="ORF">QVE165_LOCUS4086</name>
</gene>
<dbReference type="OrthoDB" id="10043867at2759"/>
<dbReference type="EMBL" id="CAJNOI010000002">
    <property type="protein sequence ID" value="CAF0728387.1"/>
    <property type="molecule type" value="Genomic_DNA"/>
</dbReference>
<evidence type="ECO:0000313" key="3">
    <source>
        <dbReference type="EMBL" id="CAF0798472.1"/>
    </source>
</evidence>
<sequence length="234" mass="26350">MALTPIIVVITVCLGFSTINGCLSMVIPSSSTAYITDNISNTTTTTTTFPTTIANATTTNTTTSATTAAVPTHILRVRIRVHNSLIETLVNQKQLDLIEVQLRQRHIPFRQIQDNKDGITIIIGPFHKSTNLTATMMMFNQSRFHTNFTKMIPIKSSIIDQKNQTNTTSPLDEKKIQTERFPITVEAHEYDLAQDQESYEFRNCLEACEIYEGNELKPDHNCIRKKCLKEITGI</sequence>
<organism evidence="3 4">
    <name type="scientific">Adineta steineri</name>
    <dbReference type="NCBI Taxonomy" id="433720"/>
    <lineage>
        <taxon>Eukaryota</taxon>
        <taxon>Metazoa</taxon>
        <taxon>Spiralia</taxon>
        <taxon>Gnathifera</taxon>
        <taxon>Rotifera</taxon>
        <taxon>Eurotatoria</taxon>
        <taxon>Bdelloidea</taxon>
        <taxon>Adinetida</taxon>
        <taxon>Adinetidae</taxon>
        <taxon>Adineta</taxon>
    </lineage>
</organism>
<dbReference type="Proteomes" id="UP000663832">
    <property type="component" value="Unassembled WGS sequence"/>
</dbReference>
<dbReference type="EMBL" id="CAJNOM010000014">
    <property type="protein sequence ID" value="CAF0794269.1"/>
    <property type="molecule type" value="Genomic_DNA"/>
</dbReference>
<dbReference type="EMBL" id="CAJNOM010000015">
    <property type="protein sequence ID" value="CAF0798472.1"/>
    <property type="molecule type" value="Genomic_DNA"/>
</dbReference>
<keyword evidence="4" id="KW-1185">Reference proteome</keyword>
<proteinExistence type="predicted"/>
<name>A0A813SNZ4_9BILA</name>
<dbReference type="Proteomes" id="UP000663877">
    <property type="component" value="Unassembled WGS sequence"/>
</dbReference>
<evidence type="ECO:0000313" key="4">
    <source>
        <dbReference type="Proteomes" id="UP000663832"/>
    </source>
</evidence>
<evidence type="ECO:0000313" key="1">
    <source>
        <dbReference type="EMBL" id="CAF0728387.1"/>
    </source>
</evidence>
<protein>
    <submittedName>
        <fullName evidence="3">Uncharacterized protein</fullName>
    </submittedName>
</protein>
<evidence type="ECO:0000313" key="2">
    <source>
        <dbReference type="EMBL" id="CAF0794269.1"/>
    </source>
</evidence>
<accession>A0A813SNZ4</accession>
<dbReference type="AlphaFoldDB" id="A0A813SNZ4"/>
<comment type="caution">
    <text evidence="3">The sequence shown here is derived from an EMBL/GenBank/DDBJ whole genome shotgun (WGS) entry which is preliminary data.</text>
</comment>
<reference evidence="3" key="1">
    <citation type="submission" date="2021-02" db="EMBL/GenBank/DDBJ databases">
        <authorList>
            <person name="Nowell W R."/>
        </authorList>
    </citation>
    <scope>NUCLEOTIDE SEQUENCE</scope>
</reference>